<comment type="caution">
    <text evidence="2">The sequence shown here is derived from an EMBL/GenBank/DDBJ whole genome shotgun (WGS) entry which is preliminary data.</text>
</comment>
<evidence type="ECO:0000313" key="3">
    <source>
        <dbReference type="Proteomes" id="UP000479526"/>
    </source>
</evidence>
<organism evidence="2 3">
    <name type="scientific">Herbidospora solisilvae</name>
    <dbReference type="NCBI Taxonomy" id="2696284"/>
    <lineage>
        <taxon>Bacteria</taxon>
        <taxon>Bacillati</taxon>
        <taxon>Actinomycetota</taxon>
        <taxon>Actinomycetes</taxon>
        <taxon>Streptosporangiales</taxon>
        <taxon>Streptosporangiaceae</taxon>
        <taxon>Herbidospora</taxon>
    </lineage>
</organism>
<dbReference type="Gene3D" id="3.30.559.30">
    <property type="entry name" value="Nonribosomal peptide synthetase, condensation domain"/>
    <property type="match status" value="1"/>
</dbReference>
<dbReference type="GO" id="GO:0008610">
    <property type="term" value="P:lipid biosynthetic process"/>
    <property type="evidence" value="ECO:0007669"/>
    <property type="project" value="UniProtKB-ARBA"/>
</dbReference>
<dbReference type="RefSeq" id="WP_161480772.1">
    <property type="nucleotide sequence ID" value="NZ_WXEW01000005.1"/>
</dbReference>
<sequence length="421" mass="46598">MKIEFNGATEGEAPLTWGQRLMWRAVHLMGDSQNYLNCPFVFPVYGRRELPQVLDALRVLIERHEALRTTFSDAGQRILREGVLEIDLVEAGPERGLRVAERVAGEMAHTVFDHGAEWPLRCAVVVKNGRPFALACVFTHLAVDYHALALLAEEWKSLLKGVAPPPVAWQPRDQAGLEASDAWQARSARSISYWRDVLADAPLEVFDHPPGEPEDPRFIEVTMESPALAVAATRLSSRLAVSSTSVLLAACAGELGEVSARSRVVMQLVHNNRRDARTRGMVGTVGQDALIVLDLRERDFPEFCRTTHRAALQAYRNAHYDPFAMTAMREKAGGHDLDAFFNDRRAAPGWPALPPEADLSVAHTRTYTKNAWPGVRFKVFFTVGTDPGTGQLSLIADTAYLPRTTAEEMLRSVEARLVGSV</sequence>
<reference evidence="2 3" key="1">
    <citation type="submission" date="2020-01" db="EMBL/GenBank/DDBJ databases">
        <title>Herbidospora sp. NEAU-GS84 nov., a novel actinomycete isolated from soil.</title>
        <authorList>
            <person name="Han L."/>
        </authorList>
    </citation>
    <scope>NUCLEOTIDE SEQUENCE [LARGE SCALE GENOMIC DNA]</scope>
    <source>
        <strain evidence="2 3">NEAU-GS84</strain>
    </source>
</reference>
<dbReference type="InterPro" id="IPR023213">
    <property type="entry name" value="CAT-like_dom_sf"/>
</dbReference>
<gene>
    <name evidence="2" type="ORF">GT755_17525</name>
</gene>
<feature type="domain" description="Condensation" evidence="1">
    <location>
        <begin position="10"/>
        <end position="321"/>
    </location>
</feature>
<dbReference type="Gene3D" id="3.30.559.10">
    <property type="entry name" value="Chloramphenicol acetyltransferase-like domain"/>
    <property type="match status" value="1"/>
</dbReference>
<dbReference type="SUPFAM" id="SSF52777">
    <property type="entry name" value="CoA-dependent acyltransferases"/>
    <property type="match status" value="2"/>
</dbReference>
<dbReference type="Proteomes" id="UP000479526">
    <property type="component" value="Unassembled WGS sequence"/>
</dbReference>
<name>A0A7C9J3A8_9ACTN</name>
<accession>A0A7C9J3A8</accession>
<keyword evidence="3" id="KW-1185">Reference proteome</keyword>
<protein>
    <recommendedName>
        <fullName evidence="1">Condensation domain-containing protein</fullName>
    </recommendedName>
</protein>
<dbReference type="GO" id="GO:0003824">
    <property type="term" value="F:catalytic activity"/>
    <property type="evidence" value="ECO:0007669"/>
    <property type="project" value="InterPro"/>
</dbReference>
<dbReference type="AlphaFoldDB" id="A0A7C9J3A8"/>
<evidence type="ECO:0000313" key="2">
    <source>
        <dbReference type="EMBL" id="NAS23487.1"/>
    </source>
</evidence>
<dbReference type="InterPro" id="IPR001242">
    <property type="entry name" value="Condensation_dom"/>
</dbReference>
<proteinExistence type="predicted"/>
<dbReference type="Pfam" id="PF00668">
    <property type="entry name" value="Condensation"/>
    <property type="match status" value="1"/>
</dbReference>
<evidence type="ECO:0000259" key="1">
    <source>
        <dbReference type="Pfam" id="PF00668"/>
    </source>
</evidence>
<dbReference type="EMBL" id="WXEW01000005">
    <property type="protein sequence ID" value="NAS23487.1"/>
    <property type="molecule type" value="Genomic_DNA"/>
</dbReference>